<reference evidence="6 7" key="1">
    <citation type="submission" date="2015-04" db="EMBL/GenBank/DDBJ databases">
        <title>The draft genome sequence of Erythrobacter marinus HWDM-33.</title>
        <authorList>
            <person name="Zhuang L."/>
            <person name="Liu Y."/>
            <person name="Shao Z."/>
        </authorList>
    </citation>
    <scope>NUCLEOTIDE SEQUENCE [LARGE SCALE GENOMIC DNA]</scope>
    <source>
        <strain evidence="6 7">HWDM-33</strain>
    </source>
</reference>
<evidence type="ECO:0000256" key="5">
    <source>
        <dbReference type="SAM" id="Phobius"/>
    </source>
</evidence>
<name>A0A0H0XM36_9SPHN</name>
<dbReference type="GO" id="GO:0016020">
    <property type="term" value="C:membrane"/>
    <property type="evidence" value="ECO:0007669"/>
    <property type="project" value="UniProtKB-SubCell"/>
</dbReference>
<feature type="transmembrane region" description="Helical" evidence="5">
    <location>
        <begin position="121"/>
        <end position="140"/>
    </location>
</feature>
<dbReference type="Proteomes" id="UP000053455">
    <property type="component" value="Unassembled WGS sequence"/>
</dbReference>
<dbReference type="Pfam" id="PF01124">
    <property type="entry name" value="MAPEG"/>
    <property type="match status" value="1"/>
</dbReference>
<keyword evidence="4 5" id="KW-0472">Membrane</keyword>
<organism evidence="6 7">
    <name type="scientific">Aurantiacibacter marinus</name>
    <dbReference type="NCBI Taxonomy" id="874156"/>
    <lineage>
        <taxon>Bacteria</taxon>
        <taxon>Pseudomonadati</taxon>
        <taxon>Pseudomonadota</taxon>
        <taxon>Alphaproteobacteria</taxon>
        <taxon>Sphingomonadales</taxon>
        <taxon>Erythrobacteraceae</taxon>
        <taxon>Aurantiacibacter</taxon>
    </lineage>
</organism>
<evidence type="ECO:0000256" key="1">
    <source>
        <dbReference type="ARBA" id="ARBA00004370"/>
    </source>
</evidence>
<proteinExistence type="predicted"/>
<dbReference type="OrthoDB" id="5516290at2"/>
<evidence type="ECO:0000256" key="3">
    <source>
        <dbReference type="ARBA" id="ARBA00022989"/>
    </source>
</evidence>
<gene>
    <name evidence="6" type="ORF">AAV99_10245</name>
</gene>
<accession>A0A0H0XM36</accession>
<dbReference type="EMBL" id="LBHU01000003">
    <property type="protein sequence ID" value="KLI63086.1"/>
    <property type="molecule type" value="Genomic_DNA"/>
</dbReference>
<dbReference type="STRING" id="874156.GCA_001021555_02390"/>
<keyword evidence="3 5" id="KW-1133">Transmembrane helix</keyword>
<dbReference type="InterPro" id="IPR023352">
    <property type="entry name" value="MAPEG-like_dom_sf"/>
</dbReference>
<feature type="transmembrane region" description="Helical" evidence="5">
    <location>
        <begin position="76"/>
        <end position="101"/>
    </location>
</feature>
<keyword evidence="2 5" id="KW-0812">Transmembrane</keyword>
<dbReference type="InterPro" id="IPR001129">
    <property type="entry name" value="Membr-assoc_MAPEG"/>
</dbReference>
<dbReference type="SUPFAM" id="SSF161084">
    <property type="entry name" value="MAPEG domain-like"/>
    <property type="match status" value="1"/>
</dbReference>
<dbReference type="RefSeq" id="WP_047093977.1">
    <property type="nucleotide sequence ID" value="NZ_LBHU01000003.1"/>
</dbReference>
<sequence length="143" mass="15937">MASQILAPAAVLILWSLVMLIWMSAVRLPELAKLKKNGGSGKTMRGGRGQDLEGRIPDHVNWKAHNYAHLMEQPTLFYAVVAILAILGPTQDTVIAAWFYTILRIVHSFWQSLVNTIPWRIGLFTLGSLALLYLAIRALMVTL</sequence>
<dbReference type="AlphaFoldDB" id="A0A0H0XM36"/>
<evidence type="ECO:0000313" key="6">
    <source>
        <dbReference type="EMBL" id="KLI63086.1"/>
    </source>
</evidence>
<keyword evidence="7" id="KW-1185">Reference proteome</keyword>
<dbReference type="Gene3D" id="1.20.120.550">
    <property type="entry name" value="Membrane associated eicosanoid/glutathione metabolism-like domain"/>
    <property type="match status" value="1"/>
</dbReference>
<evidence type="ECO:0000313" key="7">
    <source>
        <dbReference type="Proteomes" id="UP000053455"/>
    </source>
</evidence>
<protein>
    <submittedName>
        <fullName evidence="6">Membrane protein</fullName>
    </submittedName>
</protein>
<dbReference type="PATRIC" id="fig|874156.12.peg.2105"/>
<comment type="caution">
    <text evidence="6">The sequence shown here is derived from an EMBL/GenBank/DDBJ whole genome shotgun (WGS) entry which is preliminary data.</text>
</comment>
<evidence type="ECO:0000256" key="4">
    <source>
        <dbReference type="ARBA" id="ARBA00023136"/>
    </source>
</evidence>
<feature type="transmembrane region" description="Helical" evidence="5">
    <location>
        <begin position="6"/>
        <end position="26"/>
    </location>
</feature>
<comment type="subcellular location">
    <subcellularLocation>
        <location evidence="1">Membrane</location>
    </subcellularLocation>
</comment>
<evidence type="ECO:0000256" key="2">
    <source>
        <dbReference type="ARBA" id="ARBA00022692"/>
    </source>
</evidence>